<feature type="compositionally biased region" description="Basic and acidic residues" evidence="7">
    <location>
        <begin position="146"/>
        <end position="162"/>
    </location>
</feature>
<dbReference type="InterPro" id="IPR036865">
    <property type="entry name" value="CRAL-TRIO_dom_sf"/>
</dbReference>
<keyword evidence="4" id="KW-0813">Transport</keyword>
<evidence type="ECO:0000256" key="3">
    <source>
        <dbReference type="ARBA" id="ARBA00022475"/>
    </source>
</evidence>
<keyword evidence="3" id="KW-0472">Membrane</keyword>
<evidence type="ECO:0000256" key="6">
    <source>
        <dbReference type="ARBA" id="ARBA00038020"/>
    </source>
</evidence>
<dbReference type="SMART" id="SM01100">
    <property type="entry name" value="CRAL_TRIO_N"/>
    <property type="match status" value="1"/>
</dbReference>
<keyword evidence="3" id="KW-1003">Cell membrane</keyword>
<dbReference type="PANTHER" id="PTHR45657">
    <property type="entry name" value="CRAL-TRIO DOMAIN-CONTAINING PROTEIN YKL091C-RELATED"/>
    <property type="match status" value="1"/>
</dbReference>
<name>A0ABQ8CKP5_BRANA</name>
<dbReference type="InterPro" id="IPR011074">
    <property type="entry name" value="CRAL/TRIO_N_dom"/>
</dbReference>
<evidence type="ECO:0000259" key="8">
    <source>
        <dbReference type="PROSITE" id="PS50191"/>
    </source>
</evidence>
<dbReference type="SUPFAM" id="SSF52087">
    <property type="entry name" value="CRAL/TRIO domain"/>
    <property type="match status" value="1"/>
</dbReference>
<dbReference type="CDD" id="cd00170">
    <property type="entry name" value="SEC14"/>
    <property type="match status" value="1"/>
</dbReference>
<dbReference type="Pfam" id="PF00650">
    <property type="entry name" value="CRAL_TRIO"/>
    <property type="match status" value="1"/>
</dbReference>
<accession>A0ABQ8CKP5</accession>
<dbReference type="InterPro" id="IPR036273">
    <property type="entry name" value="CRAL/TRIO_N_dom_sf"/>
</dbReference>
<gene>
    <name evidence="9" type="ORF">HID58_025284</name>
</gene>
<dbReference type="Pfam" id="PF03765">
    <property type="entry name" value="CRAL_TRIO_N"/>
    <property type="match status" value="1"/>
</dbReference>
<dbReference type="Gene3D" id="1.10.8.20">
    <property type="entry name" value="N-terminal domain of phosphatidylinositol transfer protein sec14p"/>
    <property type="match status" value="1"/>
</dbReference>
<evidence type="ECO:0000313" key="10">
    <source>
        <dbReference type="Proteomes" id="UP000824890"/>
    </source>
</evidence>
<organism evidence="9 10">
    <name type="scientific">Brassica napus</name>
    <name type="common">Rape</name>
    <dbReference type="NCBI Taxonomy" id="3708"/>
    <lineage>
        <taxon>Eukaryota</taxon>
        <taxon>Viridiplantae</taxon>
        <taxon>Streptophyta</taxon>
        <taxon>Embryophyta</taxon>
        <taxon>Tracheophyta</taxon>
        <taxon>Spermatophyta</taxon>
        <taxon>Magnoliopsida</taxon>
        <taxon>eudicotyledons</taxon>
        <taxon>Gunneridae</taxon>
        <taxon>Pentapetalae</taxon>
        <taxon>rosids</taxon>
        <taxon>malvids</taxon>
        <taxon>Brassicales</taxon>
        <taxon>Brassicaceae</taxon>
        <taxon>Brassiceae</taxon>
        <taxon>Brassica</taxon>
    </lineage>
</organism>
<proteinExistence type="inferred from homology"/>
<keyword evidence="10" id="KW-1185">Reference proteome</keyword>
<evidence type="ECO:0000256" key="2">
    <source>
        <dbReference type="ARBA" id="ARBA00004395"/>
    </source>
</evidence>
<dbReference type="Proteomes" id="UP000824890">
    <property type="component" value="Unassembled WGS sequence"/>
</dbReference>
<feature type="domain" description="CRAL-TRIO" evidence="8">
    <location>
        <begin position="279"/>
        <end position="393"/>
    </location>
</feature>
<keyword evidence="4" id="KW-0653">Protein transport</keyword>
<dbReference type="SMART" id="SM00516">
    <property type="entry name" value="SEC14"/>
    <property type="match status" value="1"/>
</dbReference>
<protein>
    <recommendedName>
        <fullName evidence="8">CRAL-TRIO domain-containing protein</fullName>
    </recommendedName>
</protein>
<reference evidence="9 10" key="1">
    <citation type="submission" date="2021-05" db="EMBL/GenBank/DDBJ databases">
        <title>Genome Assembly of Synthetic Allotetraploid Brassica napus Reveals Homoeologous Exchanges between Subgenomes.</title>
        <authorList>
            <person name="Davis J.T."/>
        </authorList>
    </citation>
    <scope>NUCLEOTIDE SEQUENCE [LARGE SCALE GENOMIC DNA]</scope>
    <source>
        <strain evidence="10">cv. Da-Ae</strain>
        <tissue evidence="9">Seedling</tissue>
    </source>
</reference>
<dbReference type="PANTHER" id="PTHR45657:SF43">
    <property type="entry name" value="PHOSPHATIDYLINOSITOL_PHOSPHATIDYLCHOLINE TRANSFER PROTEIN SFH9"/>
    <property type="match status" value="1"/>
</dbReference>
<evidence type="ECO:0000256" key="4">
    <source>
        <dbReference type="ARBA" id="ARBA00022927"/>
    </source>
</evidence>
<comment type="subcellular location">
    <subcellularLocation>
        <location evidence="1">Cell membrane</location>
        <topology evidence="1">Peripheral membrane protein</topology>
    </subcellularLocation>
    <subcellularLocation>
        <location evidence="2">Golgi apparatus membrane</location>
        <topology evidence="2">Peripheral membrane protein</topology>
    </subcellularLocation>
</comment>
<evidence type="ECO:0000256" key="7">
    <source>
        <dbReference type="SAM" id="MobiDB-lite"/>
    </source>
</evidence>
<evidence type="ECO:0000256" key="5">
    <source>
        <dbReference type="ARBA" id="ARBA00023034"/>
    </source>
</evidence>
<comment type="similarity">
    <text evidence="6">Belongs to the SFH family.</text>
</comment>
<evidence type="ECO:0000256" key="1">
    <source>
        <dbReference type="ARBA" id="ARBA00004202"/>
    </source>
</evidence>
<dbReference type="SUPFAM" id="SSF46938">
    <property type="entry name" value="CRAL/TRIO N-terminal domain"/>
    <property type="match status" value="1"/>
</dbReference>
<dbReference type="InterPro" id="IPR051026">
    <property type="entry name" value="PI/PC_transfer"/>
</dbReference>
<dbReference type="PROSITE" id="PS50191">
    <property type="entry name" value="CRAL_TRIO"/>
    <property type="match status" value="1"/>
</dbReference>
<dbReference type="EMBL" id="JAGKQM010000007">
    <property type="protein sequence ID" value="KAH0917624.1"/>
    <property type="molecule type" value="Genomic_DNA"/>
</dbReference>
<keyword evidence="5" id="KW-0333">Golgi apparatus</keyword>
<evidence type="ECO:0000313" key="9">
    <source>
        <dbReference type="EMBL" id="KAH0917624.1"/>
    </source>
</evidence>
<dbReference type="Gene3D" id="3.40.525.10">
    <property type="entry name" value="CRAL-TRIO lipid binding domain"/>
    <property type="match status" value="1"/>
</dbReference>
<feature type="region of interest" description="Disordered" evidence="7">
    <location>
        <begin position="146"/>
        <end position="175"/>
    </location>
</feature>
<sequence length="668" mass="76030">MCWPELREYRIRFSDLDQKLRVASYESVGVARSLEIRLKIDHPSVGISTWSIFFSLQVMKTMYSEFATSASHFGLEGVDVLVALAIEGKHSFPDSPVFCASFTGSVAMMMKSSGSSYSGKKTTRTAAFFFDLTALGEILSVPETDKGKSKDIIDNSEDEKILPRPPRGSRSLKKKAIKASTKLTHSLRKRGKRVADQYAAIVIEDVRDAEEEKAVYAFREALVSLDLLPPRHDDYHTMLRFLKARRFDHDKTVHMWEEMLKWRRENGVDTIMQDFVYEEYEEVQQYYPHGYHGVDREGRPVYIERLGKVDPGKLMKVTSLDRFLRYHVQGFEKTFSEKFPACSIAAKRHINSSTTIIDVQGVSWMKLRKLAQDLVMRMQKIDGDNYPEVGGELPDFLGGNCSCANEGGCMRFNKGPWNDPEIMKLVRLRDATYKVKEIELPENGEVAKLFALPHVNTEISLPDGGQVRVRESHFEHDTSAQLSHQLEAVGTGRIVQSDSTNQLSSNLTEERGLKRSLQKVASSLARFIFQLVASLCLMFRILGSLVNKKPENQLRPPVLDSPPPPPTQLLQRGESLHPCWQRLQNLESMVTVLFDKPTNIPQEKEDILRDSLDRIKGIEQDLQKTKKALLLTASKQLELAESFESLKESTSMGMRSCWPRHCRNFQVE</sequence>
<dbReference type="InterPro" id="IPR001251">
    <property type="entry name" value="CRAL-TRIO_dom"/>
</dbReference>
<comment type="caution">
    <text evidence="9">The sequence shown here is derived from an EMBL/GenBank/DDBJ whole genome shotgun (WGS) entry which is preliminary data.</text>
</comment>